<dbReference type="Proteomes" id="UP000690515">
    <property type="component" value="Unassembled WGS sequence"/>
</dbReference>
<dbReference type="Gene3D" id="3.30.70.1290">
    <property type="entry name" value="Transposase IS200-like"/>
    <property type="match status" value="1"/>
</dbReference>
<evidence type="ECO:0000313" key="2">
    <source>
        <dbReference type="EMBL" id="MBU2714119.1"/>
    </source>
</evidence>
<dbReference type="SUPFAM" id="SSF143422">
    <property type="entry name" value="Transposase IS200-like"/>
    <property type="match status" value="1"/>
</dbReference>
<protein>
    <submittedName>
        <fullName evidence="2">IS200/IS605 family transposase</fullName>
    </submittedName>
</protein>
<dbReference type="PANTHER" id="PTHR33360:SF2">
    <property type="entry name" value="TRANSPOSASE FOR INSERTION SEQUENCE ELEMENT IS200"/>
    <property type="match status" value="1"/>
</dbReference>
<name>A0ABS5ZJH9_9GAMM</name>
<accession>A0ABS5ZJH9</accession>
<dbReference type="InterPro" id="IPR036515">
    <property type="entry name" value="Transposase_17_sf"/>
</dbReference>
<keyword evidence="3" id="KW-1185">Reference proteome</keyword>
<dbReference type="InterPro" id="IPR002686">
    <property type="entry name" value="Transposase_17"/>
</dbReference>
<evidence type="ECO:0000259" key="1">
    <source>
        <dbReference type="SMART" id="SM01321"/>
    </source>
</evidence>
<comment type="caution">
    <text evidence="2">The sequence shown here is derived from an EMBL/GenBank/DDBJ whole genome shotgun (WGS) entry which is preliminary data.</text>
</comment>
<organism evidence="2 3">
    <name type="scientific">Zooshikella harenae</name>
    <dbReference type="NCBI Taxonomy" id="2827238"/>
    <lineage>
        <taxon>Bacteria</taxon>
        <taxon>Pseudomonadati</taxon>
        <taxon>Pseudomonadota</taxon>
        <taxon>Gammaproteobacteria</taxon>
        <taxon>Oceanospirillales</taxon>
        <taxon>Zooshikellaceae</taxon>
        <taxon>Zooshikella</taxon>
    </lineage>
</organism>
<dbReference type="RefSeq" id="WP_215822389.1">
    <property type="nucleotide sequence ID" value="NZ_JAGSOY010000155.1"/>
</dbReference>
<feature type="domain" description="Transposase IS200-like" evidence="1">
    <location>
        <begin position="11"/>
        <end position="130"/>
    </location>
</feature>
<sequence length="142" mass="17050">MSRFERLSHVIWHCQYHIVWVPKYRYRVLTGAVAQDVYSGIQIYSQRLKCRVIELNVQPDHVHLLISVPPKQSISDLMGNLKGRTAIRVFKQFPYLKKRPYWGNHFWAKGYCVDTVGLDAEMIRRYVKYQEKLEKQQEKFDF</sequence>
<gene>
    <name evidence="2" type="primary">tnpA</name>
    <name evidence="2" type="ORF">KCG35_24000</name>
</gene>
<dbReference type="NCBIfam" id="NF033573">
    <property type="entry name" value="transpos_IS200"/>
    <property type="match status" value="1"/>
</dbReference>
<dbReference type="EMBL" id="JAGSOY010000155">
    <property type="protein sequence ID" value="MBU2714119.1"/>
    <property type="molecule type" value="Genomic_DNA"/>
</dbReference>
<dbReference type="PANTHER" id="PTHR33360">
    <property type="entry name" value="TRANSPOSASE FOR INSERTION SEQUENCE ELEMENT IS200"/>
    <property type="match status" value="1"/>
</dbReference>
<evidence type="ECO:0000313" key="3">
    <source>
        <dbReference type="Proteomes" id="UP000690515"/>
    </source>
</evidence>
<reference evidence="2 3" key="1">
    <citation type="submission" date="2021-04" db="EMBL/GenBank/DDBJ databases">
        <authorList>
            <person name="Pira H."/>
            <person name="Risdian C."/>
            <person name="Wink J."/>
        </authorList>
    </citation>
    <scope>NUCLEOTIDE SEQUENCE [LARGE SCALE GENOMIC DNA]</scope>
    <source>
        <strain evidence="2 3">WH53</strain>
    </source>
</reference>
<dbReference type="SMART" id="SM01321">
    <property type="entry name" value="Y1_Tnp"/>
    <property type="match status" value="1"/>
</dbReference>
<dbReference type="Pfam" id="PF01797">
    <property type="entry name" value="Y1_Tnp"/>
    <property type="match status" value="1"/>
</dbReference>
<proteinExistence type="predicted"/>